<evidence type="ECO:0000313" key="19">
    <source>
        <dbReference type="EMBL" id="KRY92979.1"/>
    </source>
</evidence>
<evidence type="ECO:0000256" key="5">
    <source>
        <dbReference type="ARBA" id="ARBA00013824"/>
    </source>
</evidence>
<evidence type="ECO:0000256" key="10">
    <source>
        <dbReference type="ARBA" id="ARBA00022801"/>
    </source>
</evidence>
<dbReference type="FunFam" id="3.40.50.300:FF:000112">
    <property type="entry name" value="Eukaryotic translation initiation factor 5B"/>
    <property type="match status" value="1"/>
</dbReference>
<dbReference type="InterPro" id="IPR029459">
    <property type="entry name" value="EFTU-type"/>
</dbReference>
<proteinExistence type="inferred from homology"/>
<dbReference type="PROSITE" id="PS51722">
    <property type="entry name" value="G_TR_2"/>
    <property type="match status" value="1"/>
</dbReference>
<feature type="compositionally biased region" description="Basic and acidic residues" evidence="17">
    <location>
        <begin position="513"/>
        <end position="528"/>
    </location>
</feature>
<dbReference type="FunFam" id="3.40.50.10050:FF:000002">
    <property type="entry name" value="Eukaryotic translation initiation factor 5B"/>
    <property type="match status" value="1"/>
</dbReference>
<sequence>MQSRAFQMPNSKSVQFLRYLYFKFLRQVNDRSILPLGNKDRIMASNKVVGKASSKAVKQKVVNENNYSESDGEEEINFVASRPAAYTLLDLNDDADDAPDSEDSGSVKEAADIGRKKGKKAAKKKNKQKQKNVEKEDNLDDLVAYIENDAVSSKKPAGKKQKKKLKKAQVDEDIDLLLAELEQEEKGGSVPTAKKEEETKIEPAATVEDVGQADVDKTVGAVGKRAKAKAKRKQKLSESKETVDNKAEVKTTAAAAAAAAAQLIDENKEVPKVNQEANVQPSPTEIKSDDVVSTVAESETKNVKKKKKGKDEKENKEKKKRTPADLIKQALKKRQEEEERLRQLELEEEKRIAELERQREEKERLEREKKERKKREKKEKIEKLKKEGKYLTAEQKQKLQRQRERIEMLKQQGNGCDGYFVFVFVLACNYMLLTGVNVPEMKQDVQTDGVKTTMKRPVYADRKRVKKEKPTVTEVSLPKEDFPQQKARSREVSEKDDVIESWDLLDSERARLSSNDEVKKSEFPKDASTESETSAVSDQQQVVLEREKSAESTVVVSHQRQISESQRSDSLSVDMEMEQGYRSPVICVLGHVDTGKTKILDKIRHTHVQDSEAGGITQQIGATFVPREALVEQTKMVKGFNGESLQLPGLLIIDTPGHESFSNLRSRGSSLCDIAVLVVDIMHGLEMQTIESINLLKQRKTPCVVALNKVDRLYDWKACPNKDIRAALKAQQRNAQIEFNERVRETVLQFAQQGLNVALFWENPDQEEYISLVPTSAHTGDGMGNLMQAIIGYCQAKLMDRLLFQPTLQCTVLEVKVIAGLGTTIDVILVNGYLRVGNTIVVAGSEGPIVTQIRELLMPHPLRELRVKNNYLHNKVVKAAQGVKIVAKDLEKALAGLPLLLAKKESEIEELKEELSNSLKKILQAVKLSERGVYVQASTLGSLEALLEFLRAQKIPYFGVNIGPVHKRDVVKVSTMLEHDPQWAVILAFDVKVDRDAQQMADELEVKIFQADIIYHLQDAFLKYREELKEKKRQEFAHLAIFPCKLRVLPQHMYKTRDPIICGVVVEAGILKVGVPLCVPSKEFIYLGNVSSIEQNHKQLQSVRKNAEVCIKIENTTGEAPKMFGRHFTEQDMLVSRISRETIDVCKQYFREDLQKADWQLMVELKKVFEIL</sequence>
<dbReference type="CDD" id="cd16266">
    <property type="entry name" value="IF2_aeIF5B_IV"/>
    <property type="match status" value="1"/>
</dbReference>
<dbReference type="GO" id="GO:0046872">
    <property type="term" value="F:metal ion binding"/>
    <property type="evidence" value="ECO:0007669"/>
    <property type="project" value="UniProtKB-KW"/>
</dbReference>
<evidence type="ECO:0000256" key="15">
    <source>
        <dbReference type="ARBA" id="ARBA00061781"/>
    </source>
</evidence>
<dbReference type="CDD" id="cd03703">
    <property type="entry name" value="aeIF5B_II"/>
    <property type="match status" value="1"/>
</dbReference>
<feature type="compositionally biased region" description="Basic and acidic residues" evidence="17">
    <location>
        <begin position="477"/>
        <end position="494"/>
    </location>
</feature>
<organism evidence="19 20">
    <name type="scientific">Trichinella pseudospiralis</name>
    <name type="common">Parasitic roundworm</name>
    <dbReference type="NCBI Taxonomy" id="6337"/>
    <lineage>
        <taxon>Eukaryota</taxon>
        <taxon>Metazoa</taxon>
        <taxon>Ecdysozoa</taxon>
        <taxon>Nematoda</taxon>
        <taxon>Enoplea</taxon>
        <taxon>Dorylaimia</taxon>
        <taxon>Trichinellida</taxon>
        <taxon>Trichinellidae</taxon>
        <taxon>Trichinella</taxon>
    </lineage>
</organism>
<comment type="cofactor">
    <cofactor evidence="1">
        <name>a monovalent cation</name>
        <dbReference type="ChEBI" id="CHEBI:60242"/>
    </cofactor>
</comment>
<accession>A0A0V1G646</accession>
<keyword evidence="11" id="KW-0648">Protein biosynthesis</keyword>
<dbReference type="InterPro" id="IPR000795">
    <property type="entry name" value="T_Tr_GTP-bd_dom"/>
</dbReference>
<dbReference type="FunFam" id="2.40.30.10:FF:000026">
    <property type="entry name" value="Eukaryotic translation initiation factor 5B"/>
    <property type="match status" value="1"/>
</dbReference>
<feature type="domain" description="Tr-type G" evidence="18">
    <location>
        <begin position="581"/>
        <end position="799"/>
    </location>
</feature>
<comment type="subcellular location">
    <subcellularLocation>
        <location evidence="2">Cytoplasm</location>
    </subcellularLocation>
</comment>
<dbReference type="InterPro" id="IPR009000">
    <property type="entry name" value="Transl_B-barrel_sf"/>
</dbReference>
<dbReference type="Pfam" id="PF14578">
    <property type="entry name" value="GTP_EFTU_D4"/>
    <property type="match status" value="1"/>
</dbReference>
<feature type="coiled-coil region" evidence="16">
    <location>
        <begin position="901"/>
        <end position="928"/>
    </location>
</feature>
<dbReference type="PANTHER" id="PTHR43381">
    <property type="entry name" value="TRANSLATION INITIATION FACTOR IF-2-RELATED"/>
    <property type="match status" value="1"/>
</dbReference>
<dbReference type="PRINTS" id="PR00315">
    <property type="entry name" value="ELONGATNFCT"/>
</dbReference>
<evidence type="ECO:0000256" key="3">
    <source>
        <dbReference type="ARBA" id="ARBA00007733"/>
    </source>
</evidence>
<dbReference type="Gene3D" id="3.40.50.300">
    <property type="entry name" value="P-loop containing nucleotide triphosphate hydrolases"/>
    <property type="match status" value="1"/>
</dbReference>
<dbReference type="EMBL" id="JYDT01000004">
    <property type="protein sequence ID" value="KRY92979.1"/>
    <property type="molecule type" value="Genomic_DNA"/>
</dbReference>
<protein>
    <recommendedName>
        <fullName evidence="5">Eukaryotic translation initiation factor 5B</fullName>
        <ecNumber evidence="4">3.6.5.3</ecNumber>
    </recommendedName>
    <alternativeName>
        <fullName evidence="13">Translation initiation factor IF-2</fullName>
    </alternativeName>
</protein>
<reference evidence="19 20" key="1">
    <citation type="submission" date="2015-01" db="EMBL/GenBank/DDBJ databases">
        <title>Evolution of Trichinella species and genotypes.</title>
        <authorList>
            <person name="Korhonen P.K."/>
            <person name="Edoardo P."/>
            <person name="Giuseppe L.R."/>
            <person name="Gasser R.B."/>
        </authorList>
    </citation>
    <scope>NUCLEOTIDE SEQUENCE [LARGE SCALE GENOMIC DNA]</scope>
    <source>
        <strain evidence="19">ISS470</strain>
    </source>
</reference>
<evidence type="ECO:0000256" key="13">
    <source>
        <dbReference type="ARBA" id="ARBA00032478"/>
    </source>
</evidence>
<evidence type="ECO:0000256" key="17">
    <source>
        <dbReference type="SAM" id="MobiDB-lite"/>
    </source>
</evidence>
<feature type="region of interest" description="Disordered" evidence="17">
    <location>
        <begin position="464"/>
        <end position="494"/>
    </location>
</feature>
<dbReference type="InterPro" id="IPR036925">
    <property type="entry name" value="TIF_IF2_dom3_sf"/>
</dbReference>
<dbReference type="Gene3D" id="2.40.30.10">
    <property type="entry name" value="Translation factors"/>
    <property type="match status" value="2"/>
</dbReference>
<dbReference type="Gene3D" id="3.40.50.10050">
    <property type="entry name" value="Translation initiation factor IF- 2, domain 3"/>
    <property type="match status" value="1"/>
</dbReference>
<feature type="compositionally biased region" description="Polar residues" evidence="17">
    <location>
        <begin position="551"/>
        <end position="571"/>
    </location>
</feature>
<keyword evidence="16" id="KW-0175">Coiled coil</keyword>
<feature type="compositionally biased region" description="Acidic residues" evidence="17">
    <location>
        <begin position="92"/>
        <end position="103"/>
    </location>
</feature>
<dbReference type="GO" id="GO:0005739">
    <property type="term" value="C:mitochondrion"/>
    <property type="evidence" value="ECO:0007669"/>
    <property type="project" value="TreeGrafter"/>
</dbReference>
<evidence type="ECO:0000256" key="7">
    <source>
        <dbReference type="ARBA" id="ARBA00022540"/>
    </source>
</evidence>
<dbReference type="InterPro" id="IPR027417">
    <property type="entry name" value="P-loop_NTPase"/>
</dbReference>
<comment type="function">
    <text evidence="14">Plays a role in translation initiation. Ribosome-dependent GTPase that promotes the joining of the 60S ribosomal subunit to the pre-initiation complex to form the 80S initiation complex with the initiator methionine-tRNA in the P-site base paired to the start codon. Together with eIF1A (EIF1AX), actively orients the initiator methionine-tRNA in a conformation that allows 60S ribosomal subunit joining to form the 80S initiation complex. Is released after formation of the 80S initiation complex. Its GTPase activity is not essential for ribosomal subunits joining, but GTP hydrolysis is needed for eIF1A (EIF1AX) ejection quickly followed by EIF5B release to form elongation-competent ribosomes. In contrast to its procaryotic homolog, does not promote recruitment of Met-rRNA to the small ribosomal subunit.</text>
</comment>
<name>A0A0V1G646_TRIPS</name>
<feature type="region of interest" description="Disordered" evidence="17">
    <location>
        <begin position="513"/>
        <end position="573"/>
    </location>
</feature>
<dbReference type="InterPro" id="IPR015760">
    <property type="entry name" value="TIF_IF2"/>
</dbReference>
<feature type="compositionally biased region" description="Basic and acidic residues" evidence="17">
    <location>
        <begin position="333"/>
        <end position="369"/>
    </location>
</feature>
<feature type="compositionally biased region" description="Basic and acidic residues" evidence="17">
    <location>
        <begin position="235"/>
        <end position="249"/>
    </location>
</feature>
<dbReference type="PANTHER" id="PTHR43381:SF4">
    <property type="entry name" value="EUKARYOTIC TRANSLATION INITIATION FACTOR 5B"/>
    <property type="match status" value="1"/>
</dbReference>
<evidence type="ECO:0000256" key="12">
    <source>
        <dbReference type="ARBA" id="ARBA00023134"/>
    </source>
</evidence>
<dbReference type="GO" id="GO:0005525">
    <property type="term" value="F:GTP binding"/>
    <property type="evidence" value="ECO:0007669"/>
    <property type="project" value="UniProtKB-KW"/>
</dbReference>
<feature type="compositionally biased region" description="Polar residues" evidence="17">
    <location>
        <begin position="530"/>
        <end position="542"/>
    </location>
</feature>
<evidence type="ECO:0000256" key="14">
    <source>
        <dbReference type="ARBA" id="ARBA00053410"/>
    </source>
</evidence>
<keyword evidence="8" id="KW-0479">Metal-binding</keyword>
<feature type="region of interest" description="Disordered" evidence="17">
    <location>
        <begin position="221"/>
        <end position="380"/>
    </location>
</feature>
<comment type="similarity">
    <text evidence="3">Belongs to the TRAFAC class translation factor GTPase superfamily. Classic translation factor GTPase family. IF-2 subfamily.</text>
</comment>
<evidence type="ECO:0000256" key="11">
    <source>
        <dbReference type="ARBA" id="ARBA00022917"/>
    </source>
</evidence>
<feature type="compositionally biased region" description="Basic residues" evidence="17">
    <location>
        <begin position="116"/>
        <end position="130"/>
    </location>
</feature>
<evidence type="ECO:0000256" key="16">
    <source>
        <dbReference type="SAM" id="Coils"/>
    </source>
</evidence>
<evidence type="ECO:0000256" key="4">
    <source>
        <dbReference type="ARBA" id="ARBA00011986"/>
    </source>
</evidence>
<dbReference type="GO" id="GO:0003743">
    <property type="term" value="F:translation initiation factor activity"/>
    <property type="evidence" value="ECO:0007669"/>
    <property type="project" value="UniProtKB-KW"/>
</dbReference>
<keyword evidence="12" id="KW-0342">GTP-binding</keyword>
<dbReference type="NCBIfam" id="NF003078">
    <property type="entry name" value="PRK04004.1"/>
    <property type="match status" value="1"/>
</dbReference>
<dbReference type="Proteomes" id="UP000054995">
    <property type="component" value="Unassembled WGS sequence"/>
</dbReference>
<dbReference type="CDD" id="cd01887">
    <property type="entry name" value="IF2_eIF5B"/>
    <property type="match status" value="1"/>
</dbReference>
<dbReference type="Pfam" id="PF00009">
    <property type="entry name" value="GTP_EFTU"/>
    <property type="match status" value="1"/>
</dbReference>
<dbReference type="Pfam" id="PF11987">
    <property type="entry name" value="IF-2"/>
    <property type="match status" value="1"/>
</dbReference>
<feature type="compositionally biased region" description="Basic residues" evidence="17">
    <location>
        <begin position="224"/>
        <end position="234"/>
    </location>
</feature>
<dbReference type="SUPFAM" id="SSF52156">
    <property type="entry name" value="Initiation factor IF2/eIF5b, domain 3"/>
    <property type="match status" value="1"/>
</dbReference>
<dbReference type="EC" id="3.6.5.3" evidence="4"/>
<dbReference type="NCBIfam" id="TIGR00231">
    <property type="entry name" value="small_GTP"/>
    <property type="match status" value="1"/>
</dbReference>
<dbReference type="InterPro" id="IPR023115">
    <property type="entry name" value="TIF_IF2_dom3"/>
</dbReference>
<feature type="compositionally biased region" description="Basic residues" evidence="17">
    <location>
        <begin position="156"/>
        <end position="167"/>
    </location>
</feature>
<gene>
    <name evidence="19" type="primary">EIF5B</name>
    <name evidence="19" type="ORF">T4D_854</name>
</gene>
<feature type="region of interest" description="Disordered" evidence="17">
    <location>
        <begin position="182"/>
        <end position="208"/>
    </location>
</feature>
<keyword evidence="6" id="KW-0963">Cytoplasm</keyword>
<dbReference type="SUPFAM" id="SSF50447">
    <property type="entry name" value="Translation proteins"/>
    <property type="match status" value="1"/>
</dbReference>
<evidence type="ECO:0000313" key="20">
    <source>
        <dbReference type="Proteomes" id="UP000054995"/>
    </source>
</evidence>
<dbReference type="SUPFAM" id="SSF52540">
    <property type="entry name" value="P-loop containing nucleoside triphosphate hydrolases"/>
    <property type="match status" value="1"/>
</dbReference>
<keyword evidence="10" id="KW-0378">Hydrolase</keyword>
<keyword evidence="7 19" id="KW-0396">Initiation factor</keyword>
<evidence type="ECO:0000256" key="9">
    <source>
        <dbReference type="ARBA" id="ARBA00022741"/>
    </source>
</evidence>
<feature type="region of interest" description="Disordered" evidence="17">
    <location>
        <begin position="92"/>
        <end position="168"/>
    </location>
</feature>
<dbReference type="FunFam" id="2.40.30.10:FF:000013">
    <property type="entry name" value="eukaryotic translation initiation factor 5B"/>
    <property type="match status" value="1"/>
</dbReference>
<dbReference type="AlphaFoldDB" id="A0A0V1G646"/>
<dbReference type="OrthoDB" id="4928at2759"/>
<evidence type="ECO:0000256" key="8">
    <source>
        <dbReference type="ARBA" id="ARBA00022723"/>
    </source>
</evidence>
<evidence type="ECO:0000259" key="18">
    <source>
        <dbReference type="PROSITE" id="PS51722"/>
    </source>
</evidence>
<keyword evidence="9" id="KW-0547">Nucleotide-binding</keyword>
<feature type="compositionally biased region" description="Polar residues" evidence="17">
    <location>
        <begin position="275"/>
        <end position="285"/>
    </location>
</feature>
<keyword evidence="20" id="KW-1185">Reference proteome</keyword>
<evidence type="ECO:0000256" key="6">
    <source>
        <dbReference type="ARBA" id="ARBA00022490"/>
    </source>
</evidence>
<comment type="subunit">
    <text evidence="15">Interacts through its C-terminal domain (CTD) with the CTD of eIF1A (EIF1AX) or with the CTD of EIF5 (mutually exclusive) through a common binding site. Interacts with eIF1A (EIF1AX) from the location of the start codon by the 43S complex until the formation of the 80S complex. Interacts with ANXA5 in a calcium and phospholipid-dependent manner.</text>
</comment>
<evidence type="ECO:0000256" key="1">
    <source>
        <dbReference type="ARBA" id="ARBA00001944"/>
    </source>
</evidence>
<comment type="caution">
    <text evidence="19">The sequence shown here is derived from an EMBL/GenBank/DDBJ whole genome shotgun (WGS) entry which is preliminary data.</text>
</comment>
<evidence type="ECO:0000256" key="2">
    <source>
        <dbReference type="ARBA" id="ARBA00004496"/>
    </source>
</evidence>
<dbReference type="InterPro" id="IPR005225">
    <property type="entry name" value="Small_GTP-bd"/>
</dbReference>
<dbReference type="GO" id="GO:0003924">
    <property type="term" value="F:GTPase activity"/>
    <property type="evidence" value="ECO:0007669"/>
    <property type="project" value="InterPro"/>
</dbReference>
<feature type="compositionally biased region" description="Basic and acidic residues" evidence="17">
    <location>
        <begin position="105"/>
        <end position="115"/>
    </location>
</feature>